<sequence>MKDTAFAHVRRKNPNVKGISERQIKAYMLSYIFPRA</sequence>
<protein>
    <submittedName>
        <fullName evidence="1">Uncharacterized protein</fullName>
    </submittedName>
</protein>
<accession>A0AB38A5X2</accession>
<dbReference type="EMBL" id="FNSH01000001">
    <property type="protein sequence ID" value="SEB57023.1"/>
    <property type="molecule type" value="Genomic_DNA"/>
</dbReference>
<proteinExistence type="predicted"/>
<evidence type="ECO:0000313" key="1">
    <source>
        <dbReference type="EMBL" id="SEB57023.1"/>
    </source>
</evidence>
<evidence type="ECO:0000313" key="2">
    <source>
        <dbReference type="Proteomes" id="UP000183687"/>
    </source>
</evidence>
<name>A0AB38A5X2_9ACTN</name>
<organism evidence="1 2">
    <name type="scientific">Atopobium minutum</name>
    <dbReference type="NCBI Taxonomy" id="1381"/>
    <lineage>
        <taxon>Bacteria</taxon>
        <taxon>Bacillati</taxon>
        <taxon>Actinomycetota</taxon>
        <taxon>Coriobacteriia</taxon>
        <taxon>Coriobacteriales</taxon>
        <taxon>Atopobiaceae</taxon>
        <taxon>Atopobium</taxon>
    </lineage>
</organism>
<reference evidence="1 2" key="1">
    <citation type="submission" date="2016-10" db="EMBL/GenBank/DDBJ databases">
        <authorList>
            <person name="Varghese N."/>
            <person name="Submissions S."/>
        </authorList>
    </citation>
    <scope>NUCLEOTIDE SEQUENCE [LARGE SCALE GENOMIC DNA]</scope>
    <source>
        <strain evidence="1 2">DSM 20586</strain>
    </source>
</reference>
<dbReference type="AlphaFoldDB" id="A0AB38A5X2"/>
<dbReference type="Proteomes" id="UP000183687">
    <property type="component" value="Unassembled WGS sequence"/>
</dbReference>
<gene>
    <name evidence="1" type="ORF">SAMN04489746_0629</name>
</gene>
<comment type="caution">
    <text evidence="1">The sequence shown here is derived from an EMBL/GenBank/DDBJ whole genome shotgun (WGS) entry which is preliminary data.</text>
</comment>